<evidence type="ECO:0000256" key="1">
    <source>
        <dbReference type="PROSITE-ProRule" id="PRU00339"/>
    </source>
</evidence>
<dbReference type="Proteomes" id="UP000239866">
    <property type="component" value="Unassembled WGS sequence"/>
</dbReference>
<dbReference type="SUPFAM" id="SSF48452">
    <property type="entry name" value="TPR-like"/>
    <property type="match status" value="3"/>
</dbReference>
<feature type="domain" description="PelB C-terminal" evidence="2">
    <location>
        <begin position="731"/>
        <end position="1031"/>
    </location>
</feature>
<accession>A0A2T1K5J7</accession>
<sequence length="1040" mass="116037">MAVLAAVVLYVLHPREAFFDNIGQLEVPDALSLAYVSVLLNTDPDNAALRVRLANMQARVGRPESAIATLKPALTGAQVAPAAMQLRLELAVQQLAAASDEQARARRKGVLLSLVQRLLQVPTLRSEVRSILEPFMEWFTPEEKIDLIPLLAETANEEDWLWWQLELGEAQVASGDPGAAAKTLASILPRFPGASRQSAANQLVNFYLASGQPDKALATLLSHDLMVPGASGYRRGSELARLAGNDALEKRWLSALVDMEPNSLPDLRRLLLLQLGSGDLAGAGRTVDILAGLPEASGQDRIWAARVLEWRGEPDRALVLWRRIYRETPEPEALARVSVLAPELFRYPELEATLELALTRGQLDAKGYLLLAETRIRAIELEQAIDILAQGRQKFPGDERFVDQLYQLYVNTNRYAEAVELFESLPELSERQRLILANLYWRTRHIEQAIGVLSVPFTDSAVFAEAEVMKLDLLILQGEPGPIEQEYRQLVARDWQQYDSGVIDRLIGLAAQFADYDQVAALAEFRYRQSGGWRHLAILADALANRGRWQELGGVLSAWAADGGQPQDPRYWALKARLHEQRSELQAAESAYQQALMMNPASEEVLSAWGWLVLGQPGHSPDTLRAILNQLSGVPGQQQFALLAYGYRALGRNRLAKYWLEEMQQASEPGLSLADQADLAEHLGDTRAAFHLRQLAAREPGSELAQRTPSRVRDVTSREDAPVLPQYLSYNRAMQLGWHQQQMARQSIDEGYVAWDYSEERYRISGLLSAARGDGAGRFRQLPPTARDGQIEWTNNASDWLLTAGVGQKEAVTGSRFWSKLEAVFNPLHRWQLVLGDYRGERATDSYEAWWLLSKKRHSLALNYQLDSRTTFTGRYDRISFDSDDQGQIARGNVFTLSGVLQPWRSTPDWLLSAEYTQQDLTRLDALGDVVQSRFDTPLAPGELLTANYRRFSVASRWQQHNPHGLLAQGAQPGWFLDLRAGYVFSSSNAEFGLSGGVSWSLGGNDELALSAEYSSDSLDGDARVGGRLTYTRFFSGFRR</sequence>
<dbReference type="Pfam" id="PF24604">
    <property type="entry name" value="B-barrel_PelB_C"/>
    <property type="match status" value="1"/>
</dbReference>
<keyword evidence="1" id="KW-0802">TPR repeat</keyword>
<dbReference type="InterPro" id="IPR057306">
    <property type="entry name" value="B-barrel_PelB_C"/>
</dbReference>
<evidence type="ECO:0000313" key="4">
    <source>
        <dbReference type="Proteomes" id="UP000239866"/>
    </source>
</evidence>
<feature type="repeat" description="TPR" evidence="1">
    <location>
        <begin position="569"/>
        <end position="602"/>
    </location>
</feature>
<comment type="caution">
    <text evidence="3">The sequence shown here is derived from an EMBL/GenBank/DDBJ whole genome shotgun (WGS) entry which is preliminary data.</text>
</comment>
<dbReference type="InterPro" id="IPR019734">
    <property type="entry name" value="TPR_rpt"/>
</dbReference>
<dbReference type="EMBL" id="PXNP01000103">
    <property type="protein sequence ID" value="PSF05454.1"/>
    <property type="molecule type" value="Genomic_DNA"/>
</dbReference>
<dbReference type="OrthoDB" id="8565469at2"/>
<evidence type="ECO:0000313" key="3">
    <source>
        <dbReference type="EMBL" id="PSF05454.1"/>
    </source>
</evidence>
<gene>
    <name evidence="3" type="ORF">C7H09_15605</name>
</gene>
<dbReference type="Gene3D" id="1.25.40.10">
    <property type="entry name" value="Tetratricopeptide repeat domain"/>
    <property type="match status" value="3"/>
</dbReference>
<reference evidence="3 4" key="1">
    <citation type="submission" date="2018-03" db="EMBL/GenBank/DDBJ databases">
        <title>Marinobacter brunus sp. nov., a marine bacterium of Gamma-proteobacteria isolated from the surface seawater of the South China Sea.</title>
        <authorList>
            <person name="Cheng H."/>
            <person name="Wu Y.-H."/>
            <person name="Xamxidin M."/>
            <person name="Xu X.-W."/>
        </authorList>
    </citation>
    <scope>NUCLEOTIDE SEQUENCE [LARGE SCALE GENOMIC DNA]</scope>
    <source>
        <strain evidence="3 4">NH169-3</strain>
    </source>
</reference>
<organism evidence="3 4">
    <name type="scientific">Marinobacter fuscus</name>
    <dbReference type="NCBI Taxonomy" id="2109942"/>
    <lineage>
        <taxon>Bacteria</taxon>
        <taxon>Pseudomonadati</taxon>
        <taxon>Pseudomonadota</taxon>
        <taxon>Gammaproteobacteria</taxon>
        <taxon>Pseudomonadales</taxon>
        <taxon>Marinobacteraceae</taxon>
        <taxon>Marinobacter</taxon>
    </lineage>
</organism>
<dbReference type="PROSITE" id="PS50005">
    <property type="entry name" value="TPR"/>
    <property type="match status" value="1"/>
</dbReference>
<dbReference type="AlphaFoldDB" id="A0A2T1K5J7"/>
<dbReference type="InterPro" id="IPR011990">
    <property type="entry name" value="TPR-like_helical_dom_sf"/>
</dbReference>
<protein>
    <submittedName>
        <fullName evidence="3">Polysaccharide biosynthesis protein</fullName>
    </submittedName>
</protein>
<proteinExistence type="predicted"/>
<keyword evidence="4" id="KW-1185">Reference proteome</keyword>
<evidence type="ECO:0000259" key="2">
    <source>
        <dbReference type="Pfam" id="PF24604"/>
    </source>
</evidence>
<name>A0A2T1K5J7_9GAMM</name>
<dbReference type="Pfam" id="PF13429">
    <property type="entry name" value="TPR_15"/>
    <property type="match status" value="1"/>
</dbReference>